<keyword evidence="1" id="KW-0732">Signal</keyword>
<keyword evidence="3" id="KW-1185">Reference proteome</keyword>
<reference evidence="2" key="1">
    <citation type="journal article" date="2020" name="Phytopathology">
        <title>Genome sequence of the chestnut blight fungus Cryphonectria parasitica EP155: A fundamental resource for an archetypical invasive plant pathogen.</title>
        <authorList>
            <person name="Crouch J.A."/>
            <person name="Dawe A."/>
            <person name="Aerts A."/>
            <person name="Barry K."/>
            <person name="Churchill A.C.L."/>
            <person name="Grimwood J."/>
            <person name="Hillman B."/>
            <person name="Milgroom M.G."/>
            <person name="Pangilinan J."/>
            <person name="Smith M."/>
            <person name="Salamov A."/>
            <person name="Schmutz J."/>
            <person name="Yadav J."/>
            <person name="Grigoriev I.V."/>
            <person name="Nuss D."/>
        </authorList>
    </citation>
    <scope>NUCLEOTIDE SEQUENCE</scope>
    <source>
        <strain evidence="2">EP155</strain>
    </source>
</reference>
<name>A0A9P5CP54_CRYP1</name>
<evidence type="ECO:0000313" key="2">
    <source>
        <dbReference type="EMBL" id="KAF3765032.1"/>
    </source>
</evidence>
<proteinExistence type="predicted"/>
<dbReference type="GeneID" id="63840653"/>
<feature type="chain" id="PRO_5040360243" evidence="1">
    <location>
        <begin position="22"/>
        <end position="116"/>
    </location>
</feature>
<organism evidence="2 3">
    <name type="scientific">Cryphonectria parasitica (strain ATCC 38755 / EP155)</name>
    <dbReference type="NCBI Taxonomy" id="660469"/>
    <lineage>
        <taxon>Eukaryota</taxon>
        <taxon>Fungi</taxon>
        <taxon>Dikarya</taxon>
        <taxon>Ascomycota</taxon>
        <taxon>Pezizomycotina</taxon>
        <taxon>Sordariomycetes</taxon>
        <taxon>Sordariomycetidae</taxon>
        <taxon>Diaporthales</taxon>
        <taxon>Cryphonectriaceae</taxon>
        <taxon>Cryphonectria-Endothia species complex</taxon>
        <taxon>Cryphonectria</taxon>
    </lineage>
</organism>
<comment type="caution">
    <text evidence="2">The sequence shown here is derived from an EMBL/GenBank/DDBJ whole genome shotgun (WGS) entry which is preliminary data.</text>
</comment>
<gene>
    <name evidence="2" type="ORF">M406DRAFT_356776</name>
</gene>
<dbReference type="EMBL" id="MU032348">
    <property type="protein sequence ID" value="KAF3765032.1"/>
    <property type="molecule type" value="Genomic_DNA"/>
</dbReference>
<accession>A0A9P5CP54</accession>
<sequence>MQSHRMNIATAILGLAAAVNAVGNSWNLSCGSTCDDDLTVVASGDYSSGTQTCGNFPAEYSVCTLDVDESVTWGELYGWISEGEDCVGTEEQDSTFEAGVCTSVADYQSYIVVFEV</sequence>
<dbReference type="Proteomes" id="UP000803844">
    <property type="component" value="Unassembled WGS sequence"/>
</dbReference>
<feature type="signal peptide" evidence="1">
    <location>
        <begin position="1"/>
        <end position="21"/>
    </location>
</feature>
<dbReference type="RefSeq" id="XP_040775993.1">
    <property type="nucleotide sequence ID" value="XM_040923524.1"/>
</dbReference>
<protein>
    <submittedName>
        <fullName evidence="2">Uncharacterized protein</fullName>
    </submittedName>
</protein>
<dbReference type="AlphaFoldDB" id="A0A9P5CP54"/>
<evidence type="ECO:0000313" key="3">
    <source>
        <dbReference type="Proteomes" id="UP000803844"/>
    </source>
</evidence>
<evidence type="ECO:0000256" key="1">
    <source>
        <dbReference type="SAM" id="SignalP"/>
    </source>
</evidence>